<protein>
    <submittedName>
        <fullName evidence="3">N-acetyltransferase</fullName>
    </submittedName>
    <submittedName>
        <fullName evidence="2">Putative acetyltransferase</fullName>
    </submittedName>
</protein>
<gene>
    <name evidence="2" type="ORF">Bravens_00562</name>
    <name evidence="3" type="ORF">CYJ40_03170</name>
</gene>
<accession>A0A150HA86</accession>
<dbReference type="EMBL" id="PKGO01000002">
    <property type="protein sequence ID" value="PKY71065.1"/>
    <property type="molecule type" value="Genomic_DNA"/>
</dbReference>
<dbReference type="PATRIC" id="fig|479117.4.peg.563"/>
<evidence type="ECO:0000313" key="4">
    <source>
        <dbReference type="Proteomes" id="UP000242755"/>
    </source>
</evidence>
<dbReference type="PROSITE" id="PS51186">
    <property type="entry name" value="GNAT"/>
    <property type="match status" value="1"/>
</dbReference>
<feature type="domain" description="N-acetyltransferase" evidence="1">
    <location>
        <begin position="40"/>
        <end position="183"/>
    </location>
</feature>
<dbReference type="RefSeq" id="WP_062020113.1">
    <property type="nucleotide sequence ID" value="NZ_LQQC01000007.1"/>
</dbReference>
<dbReference type="AlphaFoldDB" id="A0A150HA86"/>
<evidence type="ECO:0000313" key="2">
    <source>
        <dbReference type="EMBL" id="KXZ59009.1"/>
    </source>
</evidence>
<dbReference type="GO" id="GO:0016747">
    <property type="term" value="F:acyltransferase activity, transferring groups other than amino-acyl groups"/>
    <property type="evidence" value="ECO:0007669"/>
    <property type="project" value="InterPro"/>
</dbReference>
<comment type="caution">
    <text evidence="2">The sequence shown here is derived from an EMBL/GenBank/DDBJ whole genome shotgun (WGS) entry which is preliminary data.</text>
</comment>
<evidence type="ECO:0000313" key="3">
    <source>
        <dbReference type="EMBL" id="PKY71065.1"/>
    </source>
</evidence>
<reference evidence="3 4" key="2">
    <citation type="submission" date="2017-12" db="EMBL/GenBank/DDBJ databases">
        <title>Phylogenetic diversity of female urinary microbiome.</title>
        <authorList>
            <person name="Thomas-White K."/>
            <person name="Wolfe A.J."/>
        </authorList>
    </citation>
    <scope>NUCLEOTIDE SEQUENCE [LARGE SCALE GENOMIC DNA]</scope>
    <source>
        <strain evidence="3 4">UMB0426</strain>
    </source>
</reference>
<organism evidence="2 5">
    <name type="scientific">Brevibacterium ravenspurgense</name>
    <dbReference type="NCBI Taxonomy" id="479117"/>
    <lineage>
        <taxon>Bacteria</taxon>
        <taxon>Bacillati</taxon>
        <taxon>Actinomycetota</taxon>
        <taxon>Actinomycetes</taxon>
        <taxon>Micrococcales</taxon>
        <taxon>Brevibacteriaceae</taxon>
        <taxon>Brevibacterium</taxon>
    </lineage>
</organism>
<reference evidence="2 5" key="1">
    <citation type="submission" date="2016-01" db="EMBL/GenBank/DDBJ databases">
        <title>Use of Whole Genome Sequencing to ascertain that Brevibacterium massiliense (Roux, Raoult 2009) is a later heterotypic synonym of Brevibacterium ravenspurgense (Mages 2008).</title>
        <authorList>
            <person name="Bernier A.-M."/>
            <person name="Burdz T."/>
            <person name="Huynh C."/>
            <person name="Pachecho A.L."/>
            <person name="Wiebe D."/>
            <person name="Bonner C."/>
            <person name="Bernard K."/>
        </authorList>
    </citation>
    <scope>NUCLEOTIDE SEQUENCE [LARGE SCALE GENOMIC DNA]</scope>
    <source>
        <strain evidence="2 5">CCUG56047</strain>
    </source>
</reference>
<proteinExistence type="predicted"/>
<dbReference type="Proteomes" id="UP000243589">
    <property type="component" value="Unassembled WGS sequence"/>
</dbReference>
<dbReference type="InterPro" id="IPR016181">
    <property type="entry name" value="Acyl_CoA_acyltransferase"/>
</dbReference>
<dbReference type="Gene3D" id="3.40.630.30">
    <property type="match status" value="1"/>
</dbReference>
<keyword evidence="2" id="KW-0808">Transferase</keyword>
<evidence type="ECO:0000313" key="5">
    <source>
        <dbReference type="Proteomes" id="UP000243589"/>
    </source>
</evidence>
<dbReference type="InterPro" id="IPR000182">
    <property type="entry name" value="GNAT_dom"/>
</dbReference>
<name>A0A150HA86_9MICO</name>
<dbReference type="CDD" id="cd04301">
    <property type="entry name" value="NAT_SF"/>
    <property type="match status" value="1"/>
</dbReference>
<sequence length="183" mass="19797">MPFAIITPQATPQPDVELGAAIARVHVAGWREAYGHLLDERFYDDAVLATRTEQWAQWLTQPESCARTRLAVRTDPSTPVTSPGLLPSTDVVGFASVGEARDDDRTGLELWALYILSSHYGTGLGQALLDAAIGTAPATLWVAEDNPRARSFYARNGFTPDGTRNVDAAADDLAEIRMTRGGQ</sequence>
<dbReference type="EMBL" id="LQQC01000007">
    <property type="protein sequence ID" value="KXZ59009.1"/>
    <property type="molecule type" value="Genomic_DNA"/>
</dbReference>
<evidence type="ECO:0000259" key="1">
    <source>
        <dbReference type="PROSITE" id="PS51186"/>
    </source>
</evidence>
<dbReference type="Pfam" id="PF00583">
    <property type="entry name" value="Acetyltransf_1"/>
    <property type="match status" value="1"/>
</dbReference>
<dbReference type="Proteomes" id="UP000242755">
    <property type="component" value="Unassembled WGS sequence"/>
</dbReference>
<keyword evidence="5" id="KW-1185">Reference proteome</keyword>
<dbReference type="SUPFAM" id="SSF55729">
    <property type="entry name" value="Acyl-CoA N-acyltransferases (Nat)"/>
    <property type="match status" value="1"/>
</dbReference>